<protein>
    <submittedName>
        <fullName evidence="3">Uncharacterized protein</fullName>
    </submittedName>
</protein>
<feature type="region of interest" description="Disordered" evidence="1">
    <location>
        <begin position="1"/>
        <end position="75"/>
    </location>
</feature>
<dbReference type="Proteomes" id="UP000316921">
    <property type="component" value="Chromosome"/>
</dbReference>
<dbReference type="EMBL" id="CP036287">
    <property type="protein sequence ID" value="QDU67777.1"/>
    <property type="molecule type" value="Genomic_DNA"/>
</dbReference>
<evidence type="ECO:0000313" key="4">
    <source>
        <dbReference type="Proteomes" id="UP000316921"/>
    </source>
</evidence>
<feature type="transmembrane region" description="Helical" evidence="2">
    <location>
        <begin position="134"/>
        <end position="154"/>
    </location>
</feature>
<name>A0A518BLD1_9BACT</name>
<keyword evidence="4" id="KW-1185">Reference proteome</keyword>
<dbReference type="RefSeq" id="WP_145066233.1">
    <property type="nucleotide sequence ID" value="NZ_CP036287.1"/>
</dbReference>
<keyword evidence="2" id="KW-0472">Membrane</keyword>
<gene>
    <name evidence="3" type="ORF">Pla133_28660</name>
</gene>
<evidence type="ECO:0000256" key="2">
    <source>
        <dbReference type="SAM" id="Phobius"/>
    </source>
</evidence>
<feature type="compositionally biased region" description="Basic and acidic residues" evidence="1">
    <location>
        <begin position="26"/>
        <end position="51"/>
    </location>
</feature>
<evidence type="ECO:0000313" key="3">
    <source>
        <dbReference type="EMBL" id="QDU67777.1"/>
    </source>
</evidence>
<keyword evidence="2" id="KW-0812">Transmembrane</keyword>
<organism evidence="3 4">
    <name type="scientific">Engelhardtia mirabilis</name>
    <dbReference type="NCBI Taxonomy" id="2528011"/>
    <lineage>
        <taxon>Bacteria</taxon>
        <taxon>Pseudomonadati</taxon>
        <taxon>Planctomycetota</taxon>
        <taxon>Planctomycetia</taxon>
        <taxon>Planctomycetia incertae sedis</taxon>
        <taxon>Engelhardtia</taxon>
    </lineage>
</organism>
<evidence type="ECO:0000256" key="1">
    <source>
        <dbReference type="SAM" id="MobiDB-lite"/>
    </source>
</evidence>
<reference evidence="3 4" key="1">
    <citation type="submission" date="2019-02" db="EMBL/GenBank/DDBJ databases">
        <title>Deep-cultivation of Planctomycetes and their phenomic and genomic characterization uncovers novel biology.</title>
        <authorList>
            <person name="Wiegand S."/>
            <person name="Jogler M."/>
            <person name="Boedeker C."/>
            <person name="Pinto D."/>
            <person name="Vollmers J."/>
            <person name="Rivas-Marin E."/>
            <person name="Kohn T."/>
            <person name="Peeters S.H."/>
            <person name="Heuer A."/>
            <person name="Rast P."/>
            <person name="Oberbeckmann S."/>
            <person name="Bunk B."/>
            <person name="Jeske O."/>
            <person name="Meyerdierks A."/>
            <person name="Storesund J.E."/>
            <person name="Kallscheuer N."/>
            <person name="Luecker S."/>
            <person name="Lage O.M."/>
            <person name="Pohl T."/>
            <person name="Merkel B.J."/>
            <person name="Hornburger P."/>
            <person name="Mueller R.-W."/>
            <person name="Bruemmer F."/>
            <person name="Labrenz M."/>
            <person name="Spormann A.M."/>
            <person name="Op den Camp H."/>
            <person name="Overmann J."/>
            <person name="Amann R."/>
            <person name="Jetten M.S.M."/>
            <person name="Mascher T."/>
            <person name="Medema M.H."/>
            <person name="Devos D.P."/>
            <person name="Kaster A.-K."/>
            <person name="Ovreas L."/>
            <person name="Rohde M."/>
            <person name="Galperin M.Y."/>
            <person name="Jogler C."/>
        </authorList>
    </citation>
    <scope>NUCLEOTIDE SEQUENCE [LARGE SCALE GENOMIC DNA]</scope>
    <source>
        <strain evidence="3 4">Pla133</strain>
    </source>
</reference>
<sequence>MASSTHSPQDEDRPDSGPDAGPSADSDAKSSTERHSAKLPESHWARARDGTNTEALEYLRNRSKAPGVADGGSERNHYCLKCNGVLPLRYDSRKAAEKVPPKKCPHCGEPIEQRVRAMFNWVETDQVPGSDARAMAPLVVGLILIVAGAVWLAVRFLL</sequence>
<proteinExistence type="predicted"/>
<keyword evidence="2" id="KW-1133">Transmembrane helix</keyword>
<dbReference type="KEGG" id="pbap:Pla133_28660"/>
<accession>A0A518BLD1</accession>
<dbReference type="AlphaFoldDB" id="A0A518BLD1"/>